<dbReference type="GO" id="GO:0018849">
    <property type="term" value="F:muconate cycloisomerase activity"/>
    <property type="evidence" value="ECO:0007669"/>
    <property type="project" value="InterPro"/>
</dbReference>
<dbReference type="Pfam" id="PF13378">
    <property type="entry name" value="MR_MLE_C"/>
    <property type="match status" value="1"/>
</dbReference>
<dbReference type="PANTHER" id="PTHR48073:SF2">
    <property type="entry name" value="O-SUCCINYLBENZOATE SYNTHASE"/>
    <property type="match status" value="1"/>
</dbReference>
<evidence type="ECO:0000313" key="10">
    <source>
        <dbReference type="Proteomes" id="UP000275473"/>
    </source>
</evidence>
<evidence type="ECO:0000256" key="7">
    <source>
        <dbReference type="ARBA" id="ARBA00023235"/>
    </source>
</evidence>
<proteinExistence type="inferred from homology"/>
<keyword evidence="10" id="KW-1185">Reference proteome</keyword>
<protein>
    <submittedName>
        <fullName evidence="9">Muconate cycloisomerase</fullName>
    </submittedName>
</protein>
<keyword evidence="5" id="KW-0058">Aromatic hydrocarbons catabolism</keyword>
<dbReference type="AlphaFoldDB" id="A0A3M8P886"/>
<dbReference type="InterPro" id="IPR013341">
    <property type="entry name" value="Mandelate_racemase_N_dom"/>
</dbReference>
<name>A0A3M8P886_9BACL</name>
<dbReference type="Gene3D" id="3.30.390.10">
    <property type="entry name" value="Enolase-like, N-terminal domain"/>
    <property type="match status" value="1"/>
</dbReference>
<dbReference type="GO" id="GO:0018850">
    <property type="term" value="F:chloromuconate cycloisomerase activity"/>
    <property type="evidence" value="ECO:0007669"/>
    <property type="project" value="InterPro"/>
</dbReference>
<dbReference type="NCBIfam" id="TIGR02534">
    <property type="entry name" value="mucon_cyclo"/>
    <property type="match status" value="1"/>
</dbReference>
<reference evidence="9 10" key="1">
    <citation type="journal article" date="2018" name="Int. J. Syst. Evol. Microbiol.">
        <title>Planococcus salinus sp. nov., a moderately halophilic bacterium isolated from a saline-alkali soil.</title>
        <authorList>
            <person name="Gan L."/>
        </authorList>
    </citation>
    <scope>NUCLEOTIDE SEQUENCE [LARGE SCALE GENOMIC DNA]</scope>
    <source>
        <strain evidence="9 10">LCB217</strain>
    </source>
</reference>
<dbReference type="CDD" id="cd03318">
    <property type="entry name" value="MLE"/>
    <property type="match status" value="1"/>
</dbReference>
<evidence type="ECO:0000256" key="4">
    <source>
        <dbReference type="ARBA" id="ARBA00022723"/>
    </source>
</evidence>
<keyword evidence="4" id="KW-0479">Metal-binding</keyword>
<evidence type="ECO:0000259" key="8">
    <source>
        <dbReference type="SMART" id="SM00922"/>
    </source>
</evidence>
<comment type="pathway">
    <text evidence="2">Aromatic compound metabolism.</text>
</comment>
<dbReference type="InterPro" id="IPR029065">
    <property type="entry name" value="Enolase_C-like"/>
</dbReference>
<dbReference type="InterPro" id="IPR013370">
    <property type="entry name" value="Chloromuconate_cycloisomerase"/>
</dbReference>
<dbReference type="Proteomes" id="UP000275473">
    <property type="component" value="Unassembled WGS sequence"/>
</dbReference>
<dbReference type="InterPro" id="IPR029017">
    <property type="entry name" value="Enolase-like_N"/>
</dbReference>
<keyword evidence="6" id="KW-0464">Manganese</keyword>
<dbReference type="Pfam" id="PF02746">
    <property type="entry name" value="MR_MLE_N"/>
    <property type="match status" value="1"/>
</dbReference>
<dbReference type="SFLD" id="SFLDF00009">
    <property type="entry name" value="o-succinylbenzoate_synthase"/>
    <property type="match status" value="1"/>
</dbReference>
<dbReference type="SUPFAM" id="SSF51604">
    <property type="entry name" value="Enolase C-terminal domain-like"/>
    <property type="match status" value="1"/>
</dbReference>
<dbReference type="EMBL" id="RIAX01000004">
    <property type="protein sequence ID" value="RNF39832.1"/>
    <property type="molecule type" value="Genomic_DNA"/>
</dbReference>
<dbReference type="PANTHER" id="PTHR48073">
    <property type="entry name" value="O-SUCCINYLBENZOATE SYNTHASE-RELATED"/>
    <property type="match status" value="1"/>
</dbReference>
<comment type="similarity">
    <text evidence="3">Belongs to the mandelate racemase/muconate lactonizing enzyme family.</text>
</comment>
<comment type="caution">
    <text evidence="9">The sequence shown here is derived from an EMBL/GenBank/DDBJ whole genome shotgun (WGS) entry which is preliminary data.</text>
</comment>
<sequence>MKIRSFEVYILDLPTIRPHQLAMHTIVEQSIVVGCVTDEEGREGWSEVATIGGASYGESTPEAIKANIDTYITPLILGQDPIHFDKIMNDVSKMVRGNYFAKTVVENAIIDLAAKSKGIPAFELFGGQIHQSLPIAWTLASGNTDKDIEEAQQLLEQKRHNIFKLKIGKGDPYKNVEHVRQIKHALGDQARVTVDINQAWDEDTSNYCIAALQDAGVSMVEQPLQAWDFEGMSRLTAKFNVPIMADEAATSIQDVFRIAKYRAGNSIALKPCKHGGMTQTKKVAGIAEAAGLGLYGGTMIESSLGTAACAQLYATLPEMKFGTEIFGPLLFKDNVTVNEIRFENFEVIVPDGPGFGMEIDKEKVKHYTRNL</sequence>
<dbReference type="GO" id="GO:0016854">
    <property type="term" value="F:racemase and epimerase activity"/>
    <property type="evidence" value="ECO:0007669"/>
    <property type="project" value="UniProtKB-ARBA"/>
</dbReference>
<accession>A0A3M8P886</accession>
<evidence type="ECO:0000256" key="6">
    <source>
        <dbReference type="ARBA" id="ARBA00023211"/>
    </source>
</evidence>
<evidence type="ECO:0000256" key="2">
    <source>
        <dbReference type="ARBA" id="ARBA00005211"/>
    </source>
</evidence>
<feature type="domain" description="Mandelate racemase/muconate lactonizing enzyme C-terminal" evidence="8">
    <location>
        <begin position="144"/>
        <end position="242"/>
    </location>
</feature>
<dbReference type="SMART" id="SM00922">
    <property type="entry name" value="MR_MLE"/>
    <property type="match status" value="1"/>
</dbReference>
<dbReference type="SUPFAM" id="SSF54826">
    <property type="entry name" value="Enolase N-terminal domain-like"/>
    <property type="match status" value="1"/>
</dbReference>
<dbReference type="InterPro" id="IPR036849">
    <property type="entry name" value="Enolase-like_C_sf"/>
</dbReference>
<dbReference type="Gene3D" id="3.20.20.120">
    <property type="entry name" value="Enolase-like C-terminal domain"/>
    <property type="match status" value="1"/>
</dbReference>
<evidence type="ECO:0000256" key="1">
    <source>
        <dbReference type="ARBA" id="ARBA00001936"/>
    </source>
</evidence>
<dbReference type="SFLD" id="SFLDS00001">
    <property type="entry name" value="Enolase"/>
    <property type="match status" value="1"/>
</dbReference>
<dbReference type="OrthoDB" id="9775391at2"/>
<dbReference type="GO" id="GO:0030145">
    <property type="term" value="F:manganese ion binding"/>
    <property type="evidence" value="ECO:0007669"/>
    <property type="project" value="InterPro"/>
</dbReference>
<evidence type="ECO:0000313" key="9">
    <source>
        <dbReference type="EMBL" id="RNF39832.1"/>
    </source>
</evidence>
<keyword evidence="7 9" id="KW-0413">Isomerase</keyword>
<evidence type="ECO:0000256" key="5">
    <source>
        <dbReference type="ARBA" id="ARBA00022797"/>
    </source>
</evidence>
<dbReference type="RefSeq" id="WP_123165027.1">
    <property type="nucleotide sequence ID" value="NZ_RIAX01000004.1"/>
</dbReference>
<dbReference type="SFLD" id="SFLDG00180">
    <property type="entry name" value="muconate_cycloisomerase"/>
    <property type="match status" value="1"/>
</dbReference>
<organism evidence="9 10">
    <name type="scientific">Planococcus salinus</name>
    <dbReference type="NCBI Taxonomy" id="1848460"/>
    <lineage>
        <taxon>Bacteria</taxon>
        <taxon>Bacillati</taxon>
        <taxon>Bacillota</taxon>
        <taxon>Bacilli</taxon>
        <taxon>Bacillales</taxon>
        <taxon>Caryophanaceae</taxon>
        <taxon>Planococcus</taxon>
    </lineage>
</organism>
<evidence type="ECO:0000256" key="3">
    <source>
        <dbReference type="ARBA" id="ARBA00008031"/>
    </source>
</evidence>
<dbReference type="InterPro" id="IPR013342">
    <property type="entry name" value="Mandelate_racemase_C"/>
</dbReference>
<gene>
    <name evidence="9" type="ORF">EEX84_07645</name>
</gene>
<comment type="cofactor">
    <cofactor evidence="1">
        <name>Mn(2+)</name>
        <dbReference type="ChEBI" id="CHEBI:29035"/>
    </cofactor>
</comment>
<dbReference type="SFLD" id="SFLDG01258">
    <property type="entry name" value="(chloro)muconate_cycloisomeras"/>
    <property type="match status" value="1"/>
</dbReference>